<proteinExistence type="predicted"/>
<dbReference type="GO" id="GO:0043856">
    <property type="term" value="F:anti-sigma factor antagonist activity"/>
    <property type="evidence" value="ECO:0007669"/>
    <property type="project" value="TreeGrafter"/>
</dbReference>
<dbReference type="InterPro" id="IPR036513">
    <property type="entry name" value="STAS_dom_sf"/>
</dbReference>
<dbReference type="PANTHER" id="PTHR33495">
    <property type="entry name" value="ANTI-SIGMA FACTOR ANTAGONIST TM_1081-RELATED-RELATED"/>
    <property type="match status" value="1"/>
</dbReference>
<feature type="domain" description="STAS" evidence="1">
    <location>
        <begin position="1"/>
        <end position="111"/>
    </location>
</feature>
<keyword evidence="3" id="KW-1185">Reference proteome</keyword>
<evidence type="ECO:0000313" key="2">
    <source>
        <dbReference type="EMBL" id="RWY50315.1"/>
    </source>
</evidence>
<dbReference type="Proteomes" id="UP000286701">
    <property type="component" value="Unassembled WGS sequence"/>
</dbReference>
<dbReference type="Gene3D" id="3.30.750.24">
    <property type="entry name" value="STAS domain"/>
    <property type="match status" value="1"/>
</dbReference>
<comment type="caution">
    <text evidence="2">The sequence shown here is derived from an EMBL/GenBank/DDBJ whole genome shotgun (WGS) entry which is preliminary data.</text>
</comment>
<evidence type="ECO:0000259" key="1">
    <source>
        <dbReference type="PROSITE" id="PS50801"/>
    </source>
</evidence>
<dbReference type="OrthoDB" id="9796076at2"/>
<dbReference type="CDD" id="cd07043">
    <property type="entry name" value="STAS_anti-anti-sigma_factors"/>
    <property type="match status" value="1"/>
</dbReference>
<reference evidence="2 3" key="1">
    <citation type="submission" date="2019-01" db="EMBL/GenBank/DDBJ databases">
        <title>Mucilaginibacter antarcticum sp. nov., isolated from antarctic soil.</title>
        <authorList>
            <person name="Yan Y.-Q."/>
            <person name="Du Z.-J."/>
        </authorList>
    </citation>
    <scope>NUCLEOTIDE SEQUENCE [LARGE SCALE GENOMIC DNA]</scope>
    <source>
        <strain evidence="2 3">F01003</strain>
    </source>
</reference>
<dbReference type="EMBL" id="SBIW01000007">
    <property type="protein sequence ID" value="RWY50315.1"/>
    <property type="molecule type" value="Genomic_DNA"/>
</dbReference>
<evidence type="ECO:0000313" key="3">
    <source>
        <dbReference type="Proteomes" id="UP000286701"/>
    </source>
</evidence>
<dbReference type="AlphaFoldDB" id="A0A444MLZ0"/>
<sequence>MILQTNKHQDVLVVTIQVKEANLTVSEKFKIELFAHIDGGGKYIIVNFEEVTYVDSSFLGKLVSALKHAITNKAEIVVAGLNKDILGLFQLIRLDKAFKIFDSTDSAIANKGK</sequence>
<dbReference type="SUPFAM" id="SSF52091">
    <property type="entry name" value="SpoIIaa-like"/>
    <property type="match status" value="1"/>
</dbReference>
<gene>
    <name evidence="2" type="ORF">EPL05_16345</name>
</gene>
<dbReference type="Pfam" id="PF01740">
    <property type="entry name" value="STAS"/>
    <property type="match status" value="1"/>
</dbReference>
<dbReference type="PROSITE" id="PS50801">
    <property type="entry name" value="STAS"/>
    <property type="match status" value="1"/>
</dbReference>
<protein>
    <submittedName>
        <fullName evidence="2">Anti-sigma factor antagonist</fullName>
    </submittedName>
</protein>
<name>A0A444MLZ0_9SPHI</name>
<dbReference type="RefSeq" id="WP_128535046.1">
    <property type="nucleotide sequence ID" value="NZ_SBIW01000007.1"/>
</dbReference>
<accession>A0A444MLZ0</accession>
<dbReference type="InterPro" id="IPR002645">
    <property type="entry name" value="STAS_dom"/>
</dbReference>
<organism evidence="2 3">
    <name type="scientific">Mucilaginibacter gilvus</name>
    <dbReference type="NCBI Taxonomy" id="2305909"/>
    <lineage>
        <taxon>Bacteria</taxon>
        <taxon>Pseudomonadati</taxon>
        <taxon>Bacteroidota</taxon>
        <taxon>Sphingobacteriia</taxon>
        <taxon>Sphingobacteriales</taxon>
        <taxon>Sphingobacteriaceae</taxon>
        <taxon>Mucilaginibacter</taxon>
    </lineage>
</organism>
<dbReference type="PANTHER" id="PTHR33495:SF2">
    <property type="entry name" value="ANTI-SIGMA FACTOR ANTAGONIST TM_1081-RELATED"/>
    <property type="match status" value="1"/>
</dbReference>